<gene>
    <name evidence="2" type="ORF">BGZ97_000527</name>
</gene>
<dbReference type="InterPro" id="IPR015915">
    <property type="entry name" value="Kelch-typ_b-propeller"/>
</dbReference>
<evidence type="ECO:0000256" key="1">
    <source>
        <dbReference type="SAM" id="MobiDB-lite"/>
    </source>
</evidence>
<dbReference type="Proteomes" id="UP000823405">
    <property type="component" value="Unassembled WGS sequence"/>
</dbReference>
<dbReference type="AlphaFoldDB" id="A0A9P6R0L6"/>
<dbReference type="InterPro" id="IPR011043">
    <property type="entry name" value="Gal_Oxase/kelch_b-propeller"/>
</dbReference>
<protein>
    <recommendedName>
        <fullName evidence="4">Kelch repeat protein</fullName>
    </recommendedName>
</protein>
<sequence length="210" mass="22738">MAYATVDENTLYVHGGVTLPPPGGGGTSNDTSQFFSLDLTQNWDTSNPPWKELTPSPHPTRISRHSMTVSPNRQTLTIWSTYPNTAANYSISTASWTPVPLTPGLLVFEIGLHAASDPTTGAVYIPGANILSDKMMAKLSFLTGMSTMIDLPPAIVTARDAYSFAWCQPRKSFILFMGSNATSTSFFEYKTATNKWTLLVCSSSKGLDAL</sequence>
<feature type="region of interest" description="Disordered" evidence="1">
    <location>
        <begin position="46"/>
        <end position="67"/>
    </location>
</feature>
<accession>A0A9P6R0L6</accession>
<dbReference type="OrthoDB" id="2401218at2759"/>
<organism evidence="2 3">
    <name type="scientific">Linnemannia gamsii</name>
    <dbReference type="NCBI Taxonomy" id="64522"/>
    <lineage>
        <taxon>Eukaryota</taxon>
        <taxon>Fungi</taxon>
        <taxon>Fungi incertae sedis</taxon>
        <taxon>Mucoromycota</taxon>
        <taxon>Mortierellomycotina</taxon>
        <taxon>Mortierellomycetes</taxon>
        <taxon>Mortierellales</taxon>
        <taxon>Mortierellaceae</taxon>
        <taxon>Linnemannia</taxon>
    </lineage>
</organism>
<evidence type="ECO:0000313" key="2">
    <source>
        <dbReference type="EMBL" id="KAG0307046.1"/>
    </source>
</evidence>
<comment type="caution">
    <text evidence="2">The sequence shown here is derived from an EMBL/GenBank/DDBJ whole genome shotgun (WGS) entry which is preliminary data.</text>
</comment>
<dbReference type="EMBL" id="JAAAIN010001097">
    <property type="protein sequence ID" value="KAG0307046.1"/>
    <property type="molecule type" value="Genomic_DNA"/>
</dbReference>
<dbReference type="SUPFAM" id="SSF50965">
    <property type="entry name" value="Galactose oxidase, central domain"/>
    <property type="match status" value="1"/>
</dbReference>
<proteinExistence type="predicted"/>
<reference evidence="2" key="1">
    <citation type="journal article" date="2020" name="Fungal Divers.">
        <title>Resolving the Mortierellaceae phylogeny through synthesis of multi-gene phylogenetics and phylogenomics.</title>
        <authorList>
            <person name="Vandepol N."/>
            <person name="Liber J."/>
            <person name="Desiro A."/>
            <person name="Na H."/>
            <person name="Kennedy M."/>
            <person name="Barry K."/>
            <person name="Grigoriev I.V."/>
            <person name="Miller A.N."/>
            <person name="O'Donnell K."/>
            <person name="Stajich J.E."/>
            <person name="Bonito G."/>
        </authorList>
    </citation>
    <scope>NUCLEOTIDE SEQUENCE</scope>
    <source>
        <strain evidence="2">NVP60</strain>
    </source>
</reference>
<keyword evidence="3" id="KW-1185">Reference proteome</keyword>
<evidence type="ECO:0000313" key="3">
    <source>
        <dbReference type="Proteomes" id="UP000823405"/>
    </source>
</evidence>
<dbReference type="Gene3D" id="2.120.10.80">
    <property type="entry name" value="Kelch-type beta propeller"/>
    <property type="match status" value="1"/>
</dbReference>
<evidence type="ECO:0008006" key="4">
    <source>
        <dbReference type="Google" id="ProtNLM"/>
    </source>
</evidence>
<name>A0A9P6R0L6_9FUNG</name>